<protein>
    <submittedName>
        <fullName evidence="1">Uncharacterized protein</fullName>
    </submittedName>
</protein>
<gene>
    <name evidence="1" type="ORF">H5410_053308</name>
</gene>
<proteinExistence type="predicted"/>
<evidence type="ECO:0000313" key="2">
    <source>
        <dbReference type="Proteomes" id="UP000824120"/>
    </source>
</evidence>
<dbReference type="EMBL" id="JACXVP010000010">
    <property type="protein sequence ID" value="KAG5582681.1"/>
    <property type="molecule type" value="Genomic_DNA"/>
</dbReference>
<sequence length="67" mass="7402">MDNSSLPSGILEHCRSLGILMCTRLRDGVLKIGPFSEMMNFEAFQLIFNGIQQLLSLRNLGVSGHGH</sequence>
<organism evidence="1 2">
    <name type="scientific">Solanum commersonii</name>
    <name type="common">Commerson's wild potato</name>
    <name type="synonym">Commerson's nightshade</name>
    <dbReference type="NCBI Taxonomy" id="4109"/>
    <lineage>
        <taxon>Eukaryota</taxon>
        <taxon>Viridiplantae</taxon>
        <taxon>Streptophyta</taxon>
        <taxon>Embryophyta</taxon>
        <taxon>Tracheophyta</taxon>
        <taxon>Spermatophyta</taxon>
        <taxon>Magnoliopsida</taxon>
        <taxon>eudicotyledons</taxon>
        <taxon>Gunneridae</taxon>
        <taxon>Pentapetalae</taxon>
        <taxon>asterids</taxon>
        <taxon>lamiids</taxon>
        <taxon>Solanales</taxon>
        <taxon>Solanaceae</taxon>
        <taxon>Solanoideae</taxon>
        <taxon>Solaneae</taxon>
        <taxon>Solanum</taxon>
    </lineage>
</organism>
<evidence type="ECO:0000313" key="1">
    <source>
        <dbReference type="EMBL" id="KAG5582681.1"/>
    </source>
</evidence>
<keyword evidence="2" id="KW-1185">Reference proteome</keyword>
<dbReference type="OrthoDB" id="849094at2759"/>
<accession>A0A9J5X355</accession>
<comment type="caution">
    <text evidence="1">The sequence shown here is derived from an EMBL/GenBank/DDBJ whole genome shotgun (WGS) entry which is preliminary data.</text>
</comment>
<reference evidence="1 2" key="1">
    <citation type="submission" date="2020-09" db="EMBL/GenBank/DDBJ databases">
        <title>De no assembly of potato wild relative species, Solanum commersonii.</title>
        <authorList>
            <person name="Cho K."/>
        </authorList>
    </citation>
    <scope>NUCLEOTIDE SEQUENCE [LARGE SCALE GENOMIC DNA]</scope>
    <source>
        <strain evidence="1">LZ3.2</strain>
        <tissue evidence="1">Leaf</tissue>
    </source>
</reference>
<dbReference type="AlphaFoldDB" id="A0A9J5X355"/>
<dbReference type="Proteomes" id="UP000824120">
    <property type="component" value="Chromosome 10"/>
</dbReference>
<name>A0A9J5X355_SOLCO</name>